<dbReference type="EMBL" id="FUZF01000020">
    <property type="protein sequence ID" value="SKC01649.1"/>
    <property type="molecule type" value="Genomic_DNA"/>
</dbReference>
<keyword evidence="3" id="KW-0998">Cell outer membrane</keyword>
<sequence>MKQFTFRKNWKWSRVPAVKQFGTALFCLYLLQSNPGFSHAQTLNVQAKQKSLSQIFESLKKDSGYHFFWEGGDFSGTRVDVSVKGDINEVLDALFEGLPLDYTLHKKTVIIKSNPNKTRKAIQQEVVGRIIDEKGEAIAGAIIKYSSSGKYATVVTDSKGSFKLTTDKFPVHLQISYLGYKPQDYVVEAANQPVLVQLRLAETLLEDVEIIHTGYQSLLKENSAGATNTIDKEYIERRNNVSLDNLLENAVPGLNSYRTPDGKSDMRVRGGSSLRSEVAPLMVVDGFPSAMMPDVNEIENITVLKDAAAAAIWGAKASNGVIVITTKKGKSGTQVIQYSGNLRVQMRPDYSALQRTTAAQVIDYEKEQYDKGYIMAPIFDGSSTGYSQSIGIFNDYDRKDIDLAERDRRLGLLAGMDNQSQINNLLLRNAVNQKHFLSVSGGSDRFDYYSAVNFGHDVAGTRETQNKDILVTNRMNYKLADFVTLRSNIAMQYDWGKQGYGSLTEEIRKLQPYQMLKDENGDLVYNYFGFNKVENDRLIGLGYLDNGVNLLRENELANNRSTDFGIRTIIGADWKLMDGLTLSNNVVYERRSGGQRNLFDTETSFTRKLVNQFTSYDKAKNAYVRNIPFGDVLDLQNSSYREIATRNQLNYVNTIQDKHYINALFGFDISKTIREGNIQRLLGFNDDLYSSQDVDAKVLATGVLDWEGKRQIYNTVSNNRVNYAEGRKYSYYSTLGYTYDRRYTVTGSYRTDFSDLFGAEAKLKKRPLWSVGGKWLVHNESFFNVDFISELNLRVTTGLTGNFDAGNTTTTYLTATRFFNTIADDYVARLSTPPNKKLRWEGTRTFNTGFDLGLLHNRFTLSLDYYDKFSYDLLGSQELDPTVGLTNASINAAELSNKGVELGLSAGIIRNKDFSWNTRFNFAYNKSKVLYNKITDSAPEINRVNNTVKYLEGYERESLWSYRWAGLDEKGRPQTYNGDGEKVRVPVLESLELNGTSRPRYSGGWNNDFMYKGFNLSIFTVFNAGQKARMEMPTMYGFDWNSSYNNKIANRWRQPGDENKTDIPALADMADLSDNYTRLATKSSNSVFDASFLRIREIQLGYTIKGGELLHRLPFKTIRAVAQINNVYLWKANKSGIDPEAVVVNSRNEPQFLLPESKVVTFGLNFTL</sequence>
<dbReference type="AlphaFoldDB" id="A0A1T5FZV1"/>
<keyword evidence="6" id="KW-1185">Reference proteome</keyword>
<dbReference type="Gene3D" id="2.40.170.20">
    <property type="entry name" value="TonB-dependent receptor, beta-barrel domain"/>
    <property type="match status" value="1"/>
</dbReference>
<dbReference type="Gene3D" id="2.60.40.1120">
    <property type="entry name" value="Carboxypeptidase-like, regulatory domain"/>
    <property type="match status" value="1"/>
</dbReference>
<comment type="subcellular location">
    <subcellularLocation>
        <location evidence="1">Cell outer membrane</location>
    </subcellularLocation>
</comment>
<dbReference type="RefSeq" id="WP_079645279.1">
    <property type="nucleotide sequence ID" value="NZ_FUZF01000020.1"/>
</dbReference>
<dbReference type="OrthoDB" id="9768177at2"/>
<name>A0A1T5FZV1_9SPHI</name>
<dbReference type="Gene3D" id="2.170.130.10">
    <property type="entry name" value="TonB-dependent receptor, plug domain"/>
    <property type="match status" value="1"/>
</dbReference>
<dbReference type="NCBIfam" id="TIGR04056">
    <property type="entry name" value="OMP_RagA_SusC"/>
    <property type="match status" value="1"/>
</dbReference>
<protein>
    <submittedName>
        <fullName evidence="5">TonB-linked outer membrane protein, SusC/RagA family</fullName>
    </submittedName>
</protein>
<evidence type="ECO:0000313" key="6">
    <source>
        <dbReference type="Proteomes" id="UP000190150"/>
    </source>
</evidence>
<reference evidence="6" key="1">
    <citation type="submission" date="2017-02" db="EMBL/GenBank/DDBJ databases">
        <authorList>
            <person name="Varghese N."/>
            <person name="Submissions S."/>
        </authorList>
    </citation>
    <scope>NUCLEOTIDE SEQUENCE [LARGE SCALE GENOMIC DNA]</scope>
    <source>
        <strain evidence="6">DSM 24091</strain>
    </source>
</reference>
<dbReference type="NCBIfam" id="TIGR04057">
    <property type="entry name" value="SusC_RagA_signa"/>
    <property type="match status" value="1"/>
</dbReference>
<evidence type="ECO:0000256" key="3">
    <source>
        <dbReference type="ARBA" id="ARBA00023237"/>
    </source>
</evidence>
<evidence type="ECO:0000256" key="1">
    <source>
        <dbReference type="ARBA" id="ARBA00004442"/>
    </source>
</evidence>
<proteinExistence type="predicted"/>
<evidence type="ECO:0000313" key="5">
    <source>
        <dbReference type="EMBL" id="SKC01649.1"/>
    </source>
</evidence>
<dbReference type="InterPro" id="IPR012910">
    <property type="entry name" value="Plug_dom"/>
</dbReference>
<dbReference type="Pfam" id="PF13715">
    <property type="entry name" value="CarbopepD_reg_2"/>
    <property type="match status" value="1"/>
</dbReference>
<dbReference type="InterPro" id="IPR036942">
    <property type="entry name" value="Beta-barrel_TonB_sf"/>
</dbReference>
<dbReference type="STRING" id="1513896.SAMN05660841_03640"/>
<dbReference type="Pfam" id="PF07715">
    <property type="entry name" value="Plug"/>
    <property type="match status" value="1"/>
</dbReference>
<evidence type="ECO:0000256" key="2">
    <source>
        <dbReference type="ARBA" id="ARBA00023136"/>
    </source>
</evidence>
<dbReference type="SUPFAM" id="SSF49464">
    <property type="entry name" value="Carboxypeptidase regulatory domain-like"/>
    <property type="match status" value="1"/>
</dbReference>
<dbReference type="InterPro" id="IPR008969">
    <property type="entry name" value="CarboxyPept-like_regulatory"/>
</dbReference>
<dbReference type="InterPro" id="IPR023996">
    <property type="entry name" value="TonB-dep_OMP_SusC/RagA"/>
</dbReference>
<dbReference type="SUPFAM" id="SSF56935">
    <property type="entry name" value="Porins"/>
    <property type="match status" value="1"/>
</dbReference>
<evidence type="ECO:0000259" key="4">
    <source>
        <dbReference type="Pfam" id="PF07715"/>
    </source>
</evidence>
<gene>
    <name evidence="5" type="ORF">SAMN05660841_03640</name>
</gene>
<keyword evidence="2" id="KW-0472">Membrane</keyword>
<dbReference type="GO" id="GO:0009279">
    <property type="term" value="C:cell outer membrane"/>
    <property type="evidence" value="ECO:0007669"/>
    <property type="project" value="UniProtKB-SubCell"/>
</dbReference>
<dbReference type="Proteomes" id="UP000190150">
    <property type="component" value="Unassembled WGS sequence"/>
</dbReference>
<organism evidence="5 6">
    <name type="scientific">Sphingobacterium nematocida</name>
    <dbReference type="NCBI Taxonomy" id="1513896"/>
    <lineage>
        <taxon>Bacteria</taxon>
        <taxon>Pseudomonadati</taxon>
        <taxon>Bacteroidota</taxon>
        <taxon>Sphingobacteriia</taxon>
        <taxon>Sphingobacteriales</taxon>
        <taxon>Sphingobacteriaceae</taxon>
        <taxon>Sphingobacterium</taxon>
    </lineage>
</organism>
<dbReference type="InterPro" id="IPR023997">
    <property type="entry name" value="TonB-dep_OMP_SusC/RagA_CS"/>
</dbReference>
<feature type="domain" description="TonB-dependent receptor plug" evidence="4">
    <location>
        <begin position="221"/>
        <end position="321"/>
    </location>
</feature>
<dbReference type="InterPro" id="IPR037066">
    <property type="entry name" value="Plug_dom_sf"/>
</dbReference>
<accession>A0A1T5FZV1</accession>